<dbReference type="AlphaFoldDB" id="A0A9J6NZ56"/>
<organism evidence="1 2">
    <name type="scientific">Oceanirhabdus seepicola</name>
    <dbReference type="NCBI Taxonomy" id="2828781"/>
    <lineage>
        <taxon>Bacteria</taxon>
        <taxon>Bacillati</taxon>
        <taxon>Bacillota</taxon>
        <taxon>Clostridia</taxon>
        <taxon>Eubacteriales</taxon>
        <taxon>Clostridiaceae</taxon>
        <taxon>Oceanirhabdus</taxon>
    </lineage>
</organism>
<evidence type="ECO:0000313" key="1">
    <source>
        <dbReference type="EMBL" id="MCM1988416.1"/>
    </source>
</evidence>
<keyword evidence="2" id="KW-1185">Reference proteome</keyword>
<dbReference type="InterPro" id="IPR028994">
    <property type="entry name" value="Integrin_alpha_N"/>
</dbReference>
<dbReference type="PROSITE" id="PS51257">
    <property type="entry name" value="PROKAR_LIPOPROTEIN"/>
    <property type="match status" value="1"/>
</dbReference>
<proteinExistence type="predicted"/>
<name>A0A9J6NZ56_9CLOT</name>
<comment type="caution">
    <text evidence="1">The sequence shown here is derived from an EMBL/GenBank/DDBJ whole genome shotgun (WGS) entry which is preliminary data.</text>
</comment>
<dbReference type="Proteomes" id="UP001056429">
    <property type="component" value="Unassembled WGS sequence"/>
</dbReference>
<accession>A0A9J6NZ56</accession>
<dbReference type="EMBL" id="JAGSOJ010000001">
    <property type="protein sequence ID" value="MCM1988416.1"/>
    <property type="molecule type" value="Genomic_DNA"/>
</dbReference>
<reference evidence="1" key="2">
    <citation type="submission" date="2021-04" db="EMBL/GenBank/DDBJ databases">
        <authorList>
            <person name="Dong X."/>
        </authorList>
    </citation>
    <scope>NUCLEOTIDE SEQUENCE</scope>
    <source>
        <strain evidence="1">ZWT</strain>
    </source>
</reference>
<sequence length="441" mass="51636">MRKRMYIFLIIIVMILFSGCDEFSLPEEMIQKPNMEKKITVAQKVVDELPSTFELILPRNIQNSAAINYADLTGDGEDELIAIYKMKDKLNEYMIGILKEYMGTWEKLDFIDGVALNIQDIIFKDINNDGKEEIIIKWLEENKKLRVEVYSEKNRNMFTRFENKCDEVKIIDLDNDNIDDIVLFNIDEDGQVIATLYNIENSESINSIIIPSDGNVRSILANSGKATKDINGIFVDVPIGIYSGYTELLIKKDGKLAKVFSEGEKDFGITKSEFFTNDADVDKDEIREINILYQEKLFDEESNNQNPIIQKWYNWNGLRGLTHKVDIYYDQANAFRFYLPKEWKDNYVMEVNESGYMKYMFIYDKETYPDNKIELARLMVIDDSYIDKFNKNASEAGRKYSVIGKNNRKTFFFYNNKNDSRIKKELKVDDEIIKTNFEILR</sequence>
<protein>
    <recommendedName>
        <fullName evidence="3">VCBS repeat-containing protein</fullName>
    </recommendedName>
</protein>
<evidence type="ECO:0000313" key="2">
    <source>
        <dbReference type="Proteomes" id="UP001056429"/>
    </source>
</evidence>
<evidence type="ECO:0008006" key="3">
    <source>
        <dbReference type="Google" id="ProtNLM"/>
    </source>
</evidence>
<reference evidence="1" key="1">
    <citation type="journal article" date="2021" name="mSystems">
        <title>Bacteria and Archaea Synergistically Convert Glycine Betaine to Biogenic Methane in the Formosa Cold Seep of the South China Sea.</title>
        <authorList>
            <person name="Li L."/>
            <person name="Zhang W."/>
            <person name="Zhang S."/>
            <person name="Song L."/>
            <person name="Sun Q."/>
            <person name="Zhang H."/>
            <person name="Xiang H."/>
            <person name="Dong X."/>
        </authorList>
    </citation>
    <scope>NUCLEOTIDE SEQUENCE</scope>
    <source>
        <strain evidence="1">ZWT</strain>
    </source>
</reference>
<dbReference type="SUPFAM" id="SSF69318">
    <property type="entry name" value="Integrin alpha N-terminal domain"/>
    <property type="match status" value="1"/>
</dbReference>
<gene>
    <name evidence="1" type="ORF">KDK92_01580</name>
</gene>
<dbReference type="RefSeq" id="WP_250857285.1">
    <property type="nucleotide sequence ID" value="NZ_JAGSOJ010000001.1"/>
</dbReference>